<name>A0AA91TTF7_NIACI</name>
<dbReference type="InterPro" id="IPR011037">
    <property type="entry name" value="Pyrv_Knase-like_insert_dom_sf"/>
</dbReference>
<dbReference type="Pfam" id="PF03476">
    <property type="entry name" value="MOSC_N"/>
    <property type="match status" value="1"/>
</dbReference>
<dbReference type="PROSITE" id="PS51340">
    <property type="entry name" value="MOSC"/>
    <property type="match status" value="1"/>
</dbReference>
<dbReference type="Pfam" id="PF03473">
    <property type="entry name" value="MOSC"/>
    <property type="match status" value="1"/>
</dbReference>
<evidence type="ECO:0000313" key="3">
    <source>
        <dbReference type="Proteomes" id="UP000216961"/>
    </source>
</evidence>
<feature type="domain" description="MOSC" evidence="1">
    <location>
        <begin position="73"/>
        <end position="238"/>
    </location>
</feature>
<proteinExistence type="predicted"/>
<dbReference type="AlphaFoldDB" id="A0AA91TTF7"/>
<organism evidence="2 3">
    <name type="scientific">Niallia circulans</name>
    <name type="common">Bacillus circulans</name>
    <dbReference type="NCBI Taxonomy" id="1397"/>
    <lineage>
        <taxon>Bacteria</taxon>
        <taxon>Bacillati</taxon>
        <taxon>Bacillota</taxon>
        <taxon>Bacilli</taxon>
        <taxon>Bacillales</taxon>
        <taxon>Bacillaceae</taxon>
        <taxon>Niallia</taxon>
    </lineage>
</organism>
<dbReference type="SUPFAM" id="SSF50800">
    <property type="entry name" value="PK beta-barrel domain-like"/>
    <property type="match status" value="1"/>
</dbReference>
<reference evidence="2 3" key="1">
    <citation type="submission" date="2017-07" db="EMBL/GenBank/DDBJ databases">
        <title>Isolation and whole genome analysis of endospore-forming bacteria from heroin.</title>
        <authorList>
            <person name="Kalinowski J."/>
            <person name="Ahrens B."/>
            <person name="Al-Dilaimi A."/>
            <person name="Winkler A."/>
            <person name="Wibberg D."/>
            <person name="Schleenbecker U."/>
            <person name="Ruckert C."/>
            <person name="Wolfel R."/>
            <person name="Grass G."/>
        </authorList>
    </citation>
    <scope>NUCLEOTIDE SEQUENCE [LARGE SCALE GENOMIC DNA]</scope>
    <source>
        <strain evidence="2 3">7521-2</strain>
    </source>
</reference>
<dbReference type="Proteomes" id="UP000216961">
    <property type="component" value="Unassembled WGS sequence"/>
</dbReference>
<dbReference type="GO" id="GO:0030151">
    <property type="term" value="F:molybdenum ion binding"/>
    <property type="evidence" value="ECO:0007669"/>
    <property type="project" value="InterPro"/>
</dbReference>
<dbReference type="EMBL" id="NPBQ01000046">
    <property type="protein sequence ID" value="PAD83865.1"/>
    <property type="molecule type" value="Genomic_DNA"/>
</dbReference>
<dbReference type="InterPro" id="IPR005303">
    <property type="entry name" value="MOCOS_middle"/>
</dbReference>
<dbReference type="Gene3D" id="2.40.33.20">
    <property type="entry name" value="PK beta-barrel domain-like"/>
    <property type="match status" value="1"/>
</dbReference>
<gene>
    <name evidence="2" type="ORF">CHH57_07510</name>
</gene>
<evidence type="ECO:0000259" key="1">
    <source>
        <dbReference type="PROSITE" id="PS51340"/>
    </source>
</evidence>
<protein>
    <submittedName>
        <fullName evidence="2">MOSC domain-containing protein</fullName>
    </submittedName>
</protein>
<comment type="caution">
    <text evidence="2">The sequence shown here is derived from an EMBL/GenBank/DDBJ whole genome shotgun (WGS) entry which is preliminary data.</text>
</comment>
<sequence>MIGKIKDIIRYPVKSFHGEKLLKSKVESYGLYGDRSHVFIDETKTKKYLMATHFPELLGYQAEFAGHEGYDEYPKVKITTPSGKVYLWDDGAFIKEIKKIAGEHIYPLRYSPKYVPQGAIEEEHILIVTDSSLNKLENMWGKHMNYLRFRPNFIISMTEDIPFAEDSWFGKRMVIGNVELELKRHCERCMIINIDPNNLEKDYSLLKTVVRKRNNYFGVYATVISTGQISIGDTVYLDDKEEKN</sequence>
<dbReference type="InterPro" id="IPR005302">
    <property type="entry name" value="MoCF_Sase_C"/>
</dbReference>
<dbReference type="GO" id="GO:0030170">
    <property type="term" value="F:pyridoxal phosphate binding"/>
    <property type="evidence" value="ECO:0007669"/>
    <property type="project" value="InterPro"/>
</dbReference>
<evidence type="ECO:0000313" key="2">
    <source>
        <dbReference type="EMBL" id="PAD83865.1"/>
    </source>
</evidence>
<dbReference type="GO" id="GO:0003824">
    <property type="term" value="F:catalytic activity"/>
    <property type="evidence" value="ECO:0007669"/>
    <property type="project" value="InterPro"/>
</dbReference>
<accession>A0AA91TTF7</accession>